<evidence type="ECO:0000313" key="3">
    <source>
        <dbReference type="EMBL" id="KAL0838496.1"/>
    </source>
</evidence>
<sequence>MFSSFFGKRRSSPVEDETPPIPGPRQDDGFVVVDPMSPRGGIYPSVAGSSNPTGPYPLRPPPPVPQAQPRAVIDQSFSYLQGVPFTLCRELRMASNKDSFVTEVGDLLAFLTNKVNLNSYEYDFSVEKSVLKEC</sequence>
<feature type="compositionally biased region" description="Pro residues" evidence="1">
    <location>
        <begin position="54"/>
        <end position="66"/>
    </location>
</feature>
<evidence type="ECO:0000313" key="4">
    <source>
        <dbReference type="Proteomes" id="UP001549921"/>
    </source>
</evidence>
<name>A0ABD0T572_LOXSC</name>
<gene>
    <name evidence="3" type="ORF">ABMA28_016619</name>
</gene>
<comment type="caution">
    <text evidence="3">The sequence shown here is derived from an EMBL/GenBank/DDBJ whole genome shotgun (WGS) entry which is preliminary data.</text>
</comment>
<accession>A0ABD0T572</accession>
<feature type="region of interest" description="Disordered" evidence="1">
    <location>
        <begin position="1"/>
        <end position="68"/>
    </location>
</feature>
<dbReference type="Proteomes" id="UP001549921">
    <property type="component" value="Unassembled WGS sequence"/>
</dbReference>
<dbReference type="AlphaFoldDB" id="A0ABD0T572"/>
<proteinExistence type="predicted"/>
<dbReference type="EMBL" id="JBEDNZ010000009">
    <property type="protein sequence ID" value="KAL0838496.1"/>
    <property type="molecule type" value="Genomic_DNA"/>
</dbReference>
<dbReference type="PROSITE" id="PS51497">
    <property type="entry name" value="UMA"/>
    <property type="match status" value="1"/>
</dbReference>
<protein>
    <recommendedName>
        <fullName evidence="2">UMA domain-containing protein</fullName>
    </recommendedName>
</protein>
<organism evidence="3 4">
    <name type="scientific">Loxostege sticticalis</name>
    <name type="common">Beet webworm moth</name>
    <dbReference type="NCBI Taxonomy" id="481309"/>
    <lineage>
        <taxon>Eukaryota</taxon>
        <taxon>Metazoa</taxon>
        <taxon>Ecdysozoa</taxon>
        <taxon>Arthropoda</taxon>
        <taxon>Hexapoda</taxon>
        <taxon>Insecta</taxon>
        <taxon>Pterygota</taxon>
        <taxon>Neoptera</taxon>
        <taxon>Endopterygota</taxon>
        <taxon>Lepidoptera</taxon>
        <taxon>Glossata</taxon>
        <taxon>Ditrysia</taxon>
        <taxon>Pyraloidea</taxon>
        <taxon>Crambidae</taxon>
        <taxon>Pyraustinae</taxon>
        <taxon>Loxostege</taxon>
    </lineage>
</organism>
<feature type="domain" description="UMA" evidence="2">
    <location>
        <begin position="80"/>
        <end position="131"/>
    </location>
</feature>
<evidence type="ECO:0000259" key="2">
    <source>
        <dbReference type="PROSITE" id="PS51497"/>
    </source>
</evidence>
<dbReference type="InterPro" id="IPR023340">
    <property type="entry name" value="UMA"/>
</dbReference>
<reference evidence="3 4" key="1">
    <citation type="submission" date="2024-06" db="EMBL/GenBank/DDBJ databases">
        <title>A chromosome-level genome assembly of beet webworm, Loxostege sticticalis.</title>
        <authorList>
            <person name="Zhang Y."/>
        </authorList>
    </citation>
    <scope>NUCLEOTIDE SEQUENCE [LARGE SCALE GENOMIC DNA]</scope>
    <source>
        <strain evidence="3">AQ028</strain>
        <tissue evidence="3">Male pupae</tissue>
    </source>
</reference>
<evidence type="ECO:0000256" key="1">
    <source>
        <dbReference type="SAM" id="MobiDB-lite"/>
    </source>
</evidence>